<dbReference type="Pfam" id="PF02447">
    <property type="entry name" value="GntP_permease"/>
    <property type="match status" value="1"/>
</dbReference>
<dbReference type="EMBL" id="AP021853">
    <property type="protein sequence ID" value="BBN97311.1"/>
    <property type="molecule type" value="Genomic_DNA"/>
</dbReference>
<keyword evidence="1" id="KW-1133">Transmembrane helix</keyword>
<feature type="transmembrane region" description="Helical" evidence="1">
    <location>
        <begin position="405"/>
        <end position="427"/>
    </location>
</feature>
<proteinExistence type="predicted"/>
<feature type="transmembrane region" description="Helical" evidence="1">
    <location>
        <begin position="217"/>
        <end position="240"/>
    </location>
</feature>
<feature type="transmembrane region" description="Helical" evidence="1">
    <location>
        <begin position="58"/>
        <end position="76"/>
    </location>
</feature>
<dbReference type="PANTHER" id="PTHR30354:SF23">
    <property type="entry name" value="GNTP FAMILY PERMEASE"/>
    <property type="match status" value="1"/>
</dbReference>
<evidence type="ECO:0000256" key="1">
    <source>
        <dbReference type="SAM" id="Phobius"/>
    </source>
</evidence>
<feature type="transmembrane region" description="Helical" evidence="1">
    <location>
        <begin position="252"/>
        <end position="271"/>
    </location>
</feature>
<feature type="transmembrane region" description="Helical" evidence="1">
    <location>
        <begin position="331"/>
        <end position="350"/>
    </location>
</feature>
<dbReference type="RefSeq" id="WP_152080020.1">
    <property type="nucleotide sequence ID" value="NZ_AP021853.1"/>
</dbReference>
<organism evidence="2 3">
    <name type="scientific">Sporolactobacillus terrae</name>
    <dbReference type="NCBI Taxonomy" id="269673"/>
    <lineage>
        <taxon>Bacteria</taxon>
        <taxon>Bacillati</taxon>
        <taxon>Bacillota</taxon>
        <taxon>Bacilli</taxon>
        <taxon>Bacillales</taxon>
        <taxon>Sporolactobacillaceae</taxon>
        <taxon>Sporolactobacillus</taxon>
    </lineage>
</organism>
<feature type="transmembrane region" description="Helical" evidence="1">
    <location>
        <begin position="6"/>
        <end position="23"/>
    </location>
</feature>
<protein>
    <submittedName>
        <fullName evidence="2">Gluconate:proton symporter</fullName>
    </submittedName>
</protein>
<dbReference type="GO" id="GO:0005886">
    <property type="term" value="C:plasma membrane"/>
    <property type="evidence" value="ECO:0007669"/>
    <property type="project" value="TreeGrafter"/>
</dbReference>
<dbReference type="GO" id="GO:0015128">
    <property type="term" value="F:gluconate transmembrane transporter activity"/>
    <property type="evidence" value="ECO:0007669"/>
    <property type="project" value="InterPro"/>
</dbReference>
<feature type="transmembrane region" description="Helical" evidence="1">
    <location>
        <begin position="174"/>
        <end position="196"/>
    </location>
</feature>
<keyword evidence="1" id="KW-0472">Membrane</keyword>
<gene>
    <name evidence="2" type="ORF">St703_00160</name>
</gene>
<sequence>MVVSWLGAVIGLILAIVLILKHLNPVYALMAGAVIGALIGGADLTQTVNLVVEGTASVTGTIVRVLAAGVLAGVMMETGAAEQIARTIVARFSDRMALFSLALATMIITAVGVFIPVAVIIVAPIALAVGEKLGFTKLSLLLALSGGGKAGNIISPNANTIMAAKGFHVELSQVMIHGFIPAIFGLIAAVVIASLIKHRGAKAVALPSKKSADSDNRLPSFGQAVVAPLVAIVVLMLNPIGDIFHVTFLKSFQFDAMYILPVASIIGLIAMGKTKHMMTYISSGVEKMTGVVMILIGAGALAGLVAASNLSTEIVSAVKFFGIPGMLLSPLSGILMGAAVASTSTGVIIATQSFAHSILSFGVSPVGAAVMMQAGAVTIDQLPQGNYFHVTRASMGMRIKERLTLVPYEALVGLTMVVVSTIIYGIIL</sequence>
<accession>A0A5K7WRL6</accession>
<dbReference type="AlphaFoldDB" id="A0A5K7WRL6"/>
<keyword evidence="1" id="KW-0812">Transmembrane</keyword>
<dbReference type="InterPro" id="IPR003474">
    <property type="entry name" value="Glcn_transporter"/>
</dbReference>
<evidence type="ECO:0000313" key="3">
    <source>
        <dbReference type="Proteomes" id="UP000326951"/>
    </source>
</evidence>
<dbReference type="Proteomes" id="UP000326951">
    <property type="component" value="Chromosome"/>
</dbReference>
<name>A0A5K7WRL6_9BACL</name>
<dbReference type="PANTHER" id="PTHR30354">
    <property type="entry name" value="GNT FAMILY GLUCONATE TRANSPORTER"/>
    <property type="match status" value="1"/>
</dbReference>
<reference evidence="2 3" key="1">
    <citation type="submission" date="2019-09" db="EMBL/GenBank/DDBJ databases">
        <title>Complete genome sequence of Sporolactobacillus terrae 70-3.</title>
        <authorList>
            <person name="Tanaka N."/>
            <person name="Shiwa Y."/>
            <person name="Fujita N."/>
            <person name="Tanasupawat S."/>
        </authorList>
    </citation>
    <scope>NUCLEOTIDE SEQUENCE [LARGE SCALE GENOMIC DNA]</scope>
    <source>
        <strain evidence="2 3">70-3</strain>
    </source>
</reference>
<evidence type="ECO:0000313" key="2">
    <source>
        <dbReference type="EMBL" id="BBN97311.1"/>
    </source>
</evidence>
<feature type="transmembrane region" description="Helical" evidence="1">
    <location>
        <begin position="97"/>
        <end position="130"/>
    </location>
</feature>
<feature type="transmembrane region" description="Helical" evidence="1">
    <location>
        <begin position="291"/>
        <end position="311"/>
    </location>
</feature>